<dbReference type="Proteomes" id="UP000825699">
    <property type="component" value="Unassembled WGS sequence"/>
</dbReference>
<comment type="caution">
    <text evidence="1">The sequence shown here is derived from an EMBL/GenBank/DDBJ whole genome shotgun (WGS) entry which is preliminary data.</text>
</comment>
<name>A0AAJ1EFB9_RHILE</name>
<sequence>MKWRCRAPAIIAEPTVQVAGDRDAEVDAAVARYAAHVRAGAEPAA</sequence>
<evidence type="ECO:0000313" key="2">
    <source>
        <dbReference type="Proteomes" id="UP000825699"/>
    </source>
</evidence>
<dbReference type="AlphaFoldDB" id="A0AAJ1EFB9"/>
<gene>
    <name evidence="1" type="ORF">HFO42_17675</name>
</gene>
<organism evidence="1 2">
    <name type="scientific">Rhizobium leguminosarum</name>
    <dbReference type="NCBI Taxonomy" id="384"/>
    <lineage>
        <taxon>Bacteria</taxon>
        <taxon>Pseudomonadati</taxon>
        <taxon>Pseudomonadota</taxon>
        <taxon>Alphaproteobacteria</taxon>
        <taxon>Hyphomicrobiales</taxon>
        <taxon>Rhizobiaceae</taxon>
        <taxon>Rhizobium/Agrobacterium group</taxon>
        <taxon>Rhizobium</taxon>
    </lineage>
</organism>
<dbReference type="EMBL" id="JAAXEP010000008">
    <property type="protein sequence ID" value="MBY5629917.1"/>
    <property type="molecule type" value="Genomic_DNA"/>
</dbReference>
<dbReference type="RefSeq" id="WP_222261284.1">
    <property type="nucleotide sequence ID" value="NZ_JAAXEB010000009.1"/>
</dbReference>
<protein>
    <submittedName>
        <fullName evidence="1">Uncharacterized protein</fullName>
    </submittedName>
</protein>
<evidence type="ECO:0000313" key="1">
    <source>
        <dbReference type="EMBL" id="MBY5629917.1"/>
    </source>
</evidence>
<reference evidence="1" key="1">
    <citation type="submission" date="2020-04" db="EMBL/GenBank/DDBJ databases">
        <title>Global-level population genomics supports evidence of horizontal gene transfer on evolution of Rhizobia in Lentils.</title>
        <authorList>
            <person name="Gai Y."/>
            <person name="Cook D."/>
            <person name="Riely B."/>
        </authorList>
    </citation>
    <scope>NUCLEOTIDE SEQUENCE</scope>
    <source>
        <strain evidence="1">Derici101B</strain>
    </source>
</reference>
<proteinExistence type="predicted"/>
<accession>A0AAJ1EFB9</accession>